<dbReference type="FunFam" id="1.10.275.10:FF:000001">
    <property type="entry name" value="Fumarate hydratase, mitochondrial"/>
    <property type="match status" value="1"/>
</dbReference>
<dbReference type="GO" id="GO:0008797">
    <property type="term" value="F:aspartate ammonia-lyase activity"/>
    <property type="evidence" value="ECO:0007669"/>
    <property type="project" value="UniProtKB-EC"/>
</dbReference>
<feature type="binding site" evidence="5">
    <location>
        <begin position="139"/>
        <end position="141"/>
    </location>
    <ligand>
        <name>substrate</name>
    </ligand>
</feature>
<dbReference type="GO" id="GO:0005737">
    <property type="term" value="C:cytoplasm"/>
    <property type="evidence" value="ECO:0007669"/>
    <property type="project" value="UniProtKB-SubCell"/>
</dbReference>
<feature type="site" description="Important for catalytic activity" evidence="5">
    <location>
        <position position="331"/>
    </location>
</feature>
<feature type="domain" description="Fumarate lyase N-terminal" evidence="6">
    <location>
        <begin position="12"/>
        <end position="342"/>
    </location>
</feature>
<feature type="binding site" description="in site B" evidence="5">
    <location>
        <begin position="129"/>
        <end position="132"/>
    </location>
    <ligand>
        <name>substrate</name>
    </ligand>
</feature>
<evidence type="ECO:0000256" key="3">
    <source>
        <dbReference type="ARBA" id="ARBA00022532"/>
    </source>
</evidence>
<dbReference type="STRING" id="1399.VL14_22960"/>
<dbReference type="GO" id="GO:0006099">
    <property type="term" value="P:tricarboxylic acid cycle"/>
    <property type="evidence" value="ECO:0007669"/>
    <property type="project" value="UniProtKB-UniRule"/>
</dbReference>
<dbReference type="RefSeq" id="WP_113883473.1">
    <property type="nucleotide sequence ID" value="NZ_QNSF01000007.1"/>
</dbReference>
<dbReference type="PANTHER" id="PTHR11444:SF1">
    <property type="entry name" value="FUMARATE HYDRATASE, MITOCHONDRIAL"/>
    <property type="match status" value="1"/>
</dbReference>
<dbReference type="PROSITE" id="PS00163">
    <property type="entry name" value="FUMARATE_LYASES"/>
    <property type="match status" value="1"/>
</dbReference>
<feature type="active site" evidence="5">
    <location>
        <position position="318"/>
    </location>
</feature>
<feature type="domain" description="Fumarase C C-terminal" evidence="7">
    <location>
        <begin position="408"/>
        <end position="460"/>
    </location>
</feature>
<evidence type="ECO:0000256" key="1">
    <source>
        <dbReference type="ARBA" id="ARBA00001494"/>
    </source>
</evidence>
<dbReference type="InterPro" id="IPR018951">
    <property type="entry name" value="Fumarase_C_C"/>
</dbReference>
<dbReference type="InterPro" id="IPR020557">
    <property type="entry name" value="Fumarate_lyase_CS"/>
</dbReference>
<dbReference type="Proteomes" id="UP000252731">
    <property type="component" value="Unassembled WGS sequence"/>
</dbReference>
<evidence type="ECO:0000256" key="5">
    <source>
        <dbReference type="HAMAP-Rule" id="MF_00743"/>
    </source>
</evidence>
<keyword evidence="9" id="KW-1185">Reference proteome</keyword>
<comment type="miscellaneous">
    <text evidence="5">There are 2 substrate-binding sites: the catalytic A site, and the non-catalytic B site that may play a role in the transfer of substrate or product between the active site and the solvent. Alternatively, the B site may bind allosteric effectors.</text>
</comment>
<dbReference type="PRINTS" id="PR00149">
    <property type="entry name" value="FUMRATELYASE"/>
</dbReference>
<dbReference type="AlphaFoldDB" id="A0A366JVE6"/>
<dbReference type="EC" id="4.2.1.2" evidence="5"/>
<feature type="active site" description="Proton donor/acceptor" evidence="5">
    <location>
        <position position="188"/>
    </location>
</feature>
<dbReference type="InterPro" id="IPR005677">
    <property type="entry name" value="Fum_hydII"/>
</dbReference>
<comment type="subcellular location">
    <subcellularLocation>
        <location evidence="5">Cytoplasm</location>
    </subcellularLocation>
</comment>
<keyword evidence="3 5" id="KW-0816">Tricarboxylic acid cycle</keyword>
<dbReference type="Gene3D" id="1.10.275.10">
    <property type="entry name" value="Fumarase/aspartase (N-terminal domain)"/>
    <property type="match status" value="1"/>
</dbReference>
<evidence type="ECO:0000313" key="9">
    <source>
        <dbReference type="Proteomes" id="UP000252731"/>
    </source>
</evidence>
<proteinExistence type="inferred from homology"/>
<feature type="binding site" evidence="5">
    <location>
        <begin position="98"/>
        <end position="100"/>
    </location>
    <ligand>
        <name>substrate</name>
    </ligand>
</feature>
<dbReference type="Gene3D" id="1.10.40.30">
    <property type="entry name" value="Fumarase/aspartase (C-terminal domain)"/>
    <property type="match status" value="1"/>
</dbReference>
<dbReference type="FunFam" id="1.20.200.10:FF:000001">
    <property type="entry name" value="Fumarate hydratase, mitochondrial"/>
    <property type="match status" value="1"/>
</dbReference>
<comment type="catalytic activity">
    <reaction evidence="1">
        <text>L-aspartate = fumarate + NH4(+)</text>
        <dbReference type="Rhea" id="RHEA:16601"/>
        <dbReference type="ChEBI" id="CHEBI:28938"/>
        <dbReference type="ChEBI" id="CHEBI:29806"/>
        <dbReference type="ChEBI" id="CHEBI:29991"/>
        <dbReference type="EC" id="4.3.1.1"/>
    </reaction>
</comment>
<keyword evidence="4 5" id="KW-0456">Lyase</keyword>
<dbReference type="InterPro" id="IPR008948">
    <property type="entry name" value="L-Aspartase-like"/>
</dbReference>
<feature type="binding site" evidence="5">
    <location>
        <position position="187"/>
    </location>
    <ligand>
        <name>substrate</name>
    </ligand>
</feature>
<reference evidence="8 9" key="1">
    <citation type="submission" date="2018-06" db="EMBL/GenBank/DDBJ databases">
        <title>Freshwater and sediment microbial communities from various areas in North America, analyzing microbe dynamics in response to fracking.</title>
        <authorList>
            <person name="Lamendella R."/>
        </authorList>
    </citation>
    <scope>NUCLEOTIDE SEQUENCE [LARGE SCALE GENOMIC DNA]</scope>
    <source>
        <strain evidence="8 9">14_TX</strain>
    </source>
</reference>
<dbReference type="HAMAP" id="MF_00743">
    <property type="entry name" value="FumaraseC"/>
    <property type="match status" value="1"/>
</dbReference>
<dbReference type="CDD" id="cd01362">
    <property type="entry name" value="Fumarase_classII"/>
    <property type="match status" value="1"/>
</dbReference>
<dbReference type="NCBIfam" id="TIGR00979">
    <property type="entry name" value="fumC_II"/>
    <property type="match status" value="1"/>
</dbReference>
<protein>
    <recommendedName>
        <fullName evidence="5">Fumarate hydratase class II</fullName>
        <shortName evidence="5">Fumarase C</shortName>
        <ecNumber evidence="5">4.2.1.2</ecNumber>
    </recommendedName>
    <alternativeName>
        <fullName evidence="5">Aerobic fumarase</fullName>
    </alternativeName>
    <alternativeName>
        <fullName evidence="5">Iron-independent fumarase</fullName>
    </alternativeName>
</protein>
<evidence type="ECO:0000259" key="7">
    <source>
        <dbReference type="Pfam" id="PF10415"/>
    </source>
</evidence>
<gene>
    <name evidence="5" type="primary">fumC</name>
    <name evidence="8" type="ORF">DFO70_107290</name>
</gene>
<comment type="caution">
    <text evidence="8">The sequence shown here is derived from an EMBL/GenBank/DDBJ whole genome shotgun (WGS) entry which is preliminary data.</text>
</comment>
<comment type="similarity">
    <text evidence="2 5">Belongs to the class-II fumarase/aspartase family. Fumarase subfamily.</text>
</comment>
<comment type="pathway">
    <text evidence="5">Carbohydrate metabolism; tricarboxylic acid cycle; (S)-malate from fumarate: step 1/1.</text>
</comment>
<dbReference type="UniPathway" id="UPA00223">
    <property type="reaction ID" value="UER01007"/>
</dbReference>
<name>A0A366JVE6_CYTFI</name>
<keyword evidence="5" id="KW-0963">Cytoplasm</keyword>
<evidence type="ECO:0000256" key="2">
    <source>
        <dbReference type="ARBA" id="ARBA00009084"/>
    </source>
</evidence>
<dbReference type="EMBL" id="QNSF01000007">
    <property type="protein sequence ID" value="RBP92355.1"/>
    <property type="molecule type" value="Genomic_DNA"/>
</dbReference>
<comment type="function">
    <text evidence="5">Involved in the TCA cycle. Catalyzes the stereospecific interconversion of fumarate to L-malate.</text>
</comment>
<dbReference type="InterPro" id="IPR022761">
    <property type="entry name" value="Fumarate_lyase_N"/>
</dbReference>
<evidence type="ECO:0000256" key="4">
    <source>
        <dbReference type="ARBA" id="ARBA00023239"/>
    </source>
</evidence>
<comment type="catalytic activity">
    <reaction evidence="5">
        <text>(S)-malate = fumarate + H2O</text>
        <dbReference type="Rhea" id="RHEA:12460"/>
        <dbReference type="ChEBI" id="CHEBI:15377"/>
        <dbReference type="ChEBI" id="CHEBI:15589"/>
        <dbReference type="ChEBI" id="CHEBI:29806"/>
        <dbReference type="EC" id="4.2.1.2"/>
    </reaction>
</comment>
<dbReference type="GO" id="GO:0004333">
    <property type="term" value="F:fumarate hydratase activity"/>
    <property type="evidence" value="ECO:0007669"/>
    <property type="project" value="UniProtKB-UniRule"/>
</dbReference>
<dbReference type="GO" id="GO:0006106">
    <property type="term" value="P:fumarate metabolic process"/>
    <property type="evidence" value="ECO:0007669"/>
    <property type="project" value="InterPro"/>
</dbReference>
<dbReference type="GO" id="GO:0006108">
    <property type="term" value="P:malate metabolic process"/>
    <property type="evidence" value="ECO:0007669"/>
    <property type="project" value="TreeGrafter"/>
</dbReference>
<dbReference type="InterPro" id="IPR024083">
    <property type="entry name" value="Fumarase/histidase_N"/>
</dbReference>
<organism evidence="8 9">
    <name type="scientific">Cytobacillus firmus</name>
    <name type="common">Bacillus firmus</name>
    <dbReference type="NCBI Taxonomy" id="1399"/>
    <lineage>
        <taxon>Bacteria</taxon>
        <taxon>Bacillati</taxon>
        <taxon>Bacillota</taxon>
        <taxon>Bacilli</taxon>
        <taxon>Bacillales</taxon>
        <taxon>Bacillaceae</taxon>
        <taxon>Cytobacillus</taxon>
    </lineage>
</organism>
<dbReference type="Pfam" id="PF00206">
    <property type="entry name" value="Lyase_1"/>
    <property type="match status" value="1"/>
</dbReference>
<dbReference type="InterPro" id="IPR000362">
    <property type="entry name" value="Fumarate_lyase_fam"/>
</dbReference>
<evidence type="ECO:0000259" key="6">
    <source>
        <dbReference type="Pfam" id="PF00206"/>
    </source>
</evidence>
<dbReference type="NCBIfam" id="NF008909">
    <property type="entry name" value="PRK12273.1"/>
    <property type="match status" value="1"/>
</dbReference>
<feature type="binding site" evidence="5">
    <location>
        <begin position="324"/>
        <end position="326"/>
    </location>
    <ligand>
        <name>substrate</name>
    </ligand>
</feature>
<comment type="subunit">
    <text evidence="5">Homotetramer.</text>
</comment>
<evidence type="ECO:0000313" key="8">
    <source>
        <dbReference type="EMBL" id="RBP92355.1"/>
    </source>
</evidence>
<dbReference type="OrthoDB" id="9802809at2"/>
<dbReference type="Gene3D" id="1.20.200.10">
    <property type="entry name" value="Fumarase/aspartase (Central domain)"/>
    <property type="match status" value="1"/>
</dbReference>
<sequence length="460" mass="50623">MADFRIEKDTLGEVKVPADKYWGAQTQRSKDNFKIGIEKMPMEVIYAFAKVKRSAAVVNNKLGKLSDDKKDAITRACDEILDHKFDNHFPLAVWQTGSGTQSNMNVNEVVAKKANEFLEKKGQQEIKVHPNDDVNMSQSSNDTFPTAMHIAGYTEMEEKLLPSLKDLINTVKLKEGAFNTIVKIGRTHLQDATPLTLGQEISGWRAMLEKNEKMLTDAKQYLLDLAIGGTAVGTGINADKSFGSEMANEISRLTGYSFRSSENKFQALTSHNEIVHVHGTLKGLAADLMKIANDVRWLASGPRSGIGELSIPANEPGSSIMPGKVNPTQSEALTMVVCQVFGNDASIGFAASQGNFELNVFKPVIIYNLLQSIRILADGMASFNENCMMGLEANKEVINGHVERSLMLVTALNPHIGYEKAAEIAKLAFSENSTLKEAALKTGYITEEQYENWVVPEKMI</sequence>
<accession>A0A366JVE6</accession>
<dbReference type="SUPFAM" id="SSF48557">
    <property type="entry name" value="L-aspartase-like"/>
    <property type="match status" value="1"/>
</dbReference>
<dbReference type="PANTHER" id="PTHR11444">
    <property type="entry name" value="ASPARTATEAMMONIA/ARGININOSUCCINATE/ADENYLOSUCCINATE LYASE"/>
    <property type="match status" value="1"/>
</dbReference>
<dbReference type="Pfam" id="PF10415">
    <property type="entry name" value="FumaraseC_C"/>
    <property type="match status" value="1"/>
</dbReference>
<feature type="binding site" evidence="5">
    <location>
        <position position="319"/>
    </location>
    <ligand>
        <name>substrate</name>
    </ligand>
</feature>
<dbReference type="FunFam" id="1.10.40.30:FF:000002">
    <property type="entry name" value="Fumarate hydratase class II"/>
    <property type="match status" value="1"/>
</dbReference>